<dbReference type="InterPro" id="IPR036265">
    <property type="entry name" value="HIT-like_sf"/>
</dbReference>
<proteinExistence type="predicted"/>
<evidence type="ECO:0000313" key="3">
    <source>
        <dbReference type="EMBL" id="WED43600.1"/>
    </source>
</evidence>
<dbReference type="Proteomes" id="UP001222087">
    <property type="component" value="Chromosome"/>
</dbReference>
<gene>
    <name evidence="3" type="ORF">PXX05_02155</name>
</gene>
<sequence length="137" mass="16224">MSFKVDSRIERSSFWLKDWPLSSLYLKNEANFPWIILVPRENDVQEICQLPEKDRDQLMKEISLLSQRMKDFFKPYKLNIGALGNIVPQLHVHVVARFQDDKLWPHSIWQPDISTLAYSSEYAAKLVSDLKKVLEYR</sequence>
<keyword evidence="4" id="KW-1185">Reference proteome</keyword>
<reference evidence="3 4" key="1">
    <citation type="submission" date="2023-02" db="EMBL/GenBank/DDBJ databases">
        <title>Genome Sequence of L. cardiaca H63T.</title>
        <authorList>
            <person name="Lopez A.E."/>
            <person name="Cianciotto N.P."/>
        </authorList>
    </citation>
    <scope>NUCLEOTIDE SEQUENCE [LARGE SCALE GENOMIC DNA]</scope>
    <source>
        <strain evidence="3 4">H63</strain>
    </source>
</reference>
<dbReference type="Gene3D" id="3.30.428.10">
    <property type="entry name" value="HIT-like"/>
    <property type="match status" value="1"/>
</dbReference>
<dbReference type="EMBL" id="CP119078">
    <property type="protein sequence ID" value="WED43600.1"/>
    <property type="molecule type" value="Genomic_DNA"/>
</dbReference>
<evidence type="ECO:0000259" key="2">
    <source>
        <dbReference type="PROSITE" id="PS51084"/>
    </source>
</evidence>
<protein>
    <submittedName>
        <fullName evidence="3">HIT family protein</fullName>
    </submittedName>
</protein>
<dbReference type="InterPro" id="IPR026026">
    <property type="entry name" value="HIT_Hint"/>
</dbReference>
<dbReference type="PIRSF" id="PIRSF000714">
    <property type="entry name" value="HIT"/>
    <property type="match status" value="1"/>
</dbReference>
<feature type="domain" description="HIT" evidence="2">
    <location>
        <begin position="35"/>
        <end position="104"/>
    </location>
</feature>
<evidence type="ECO:0000313" key="4">
    <source>
        <dbReference type="Proteomes" id="UP001222087"/>
    </source>
</evidence>
<accession>A0ABY8AVR5</accession>
<dbReference type="SUPFAM" id="SSF54197">
    <property type="entry name" value="HIT-like"/>
    <property type="match status" value="1"/>
</dbReference>
<evidence type="ECO:0000256" key="1">
    <source>
        <dbReference type="PROSITE-ProRule" id="PRU00464"/>
    </source>
</evidence>
<dbReference type="RefSeq" id="WP_275089410.1">
    <property type="nucleotide sequence ID" value="NZ_CP119078.1"/>
</dbReference>
<dbReference type="Pfam" id="PF01230">
    <property type="entry name" value="HIT"/>
    <property type="match status" value="1"/>
</dbReference>
<comment type="caution">
    <text evidence="1">Lacks conserved residue(s) required for the propagation of feature annotation.</text>
</comment>
<dbReference type="PROSITE" id="PS51084">
    <property type="entry name" value="HIT_2"/>
    <property type="match status" value="1"/>
</dbReference>
<organism evidence="3 4">
    <name type="scientific">Legionella cardiaca</name>
    <dbReference type="NCBI Taxonomy" id="1071983"/>
    <lineage>
        <taxon>Bacteria</taxon>
        <taxon>Pseudomonadati</taxon>
        <taxon>Pseudomonadota</taxon>
        <taxon>Gammaproteobacteria</taxon>
        <taxon>Legionellales</taxon>
        <taxon>Legionellaceae</taxon>
        <taxon>Legionella</taxon>
    </lineage>
</organism>
<dbReference type="InterPro" id="IPR011146">
    <property type="entry name" value="HIT-like"/>
</dbReference>
<name>A0ABY8AVR5_9GAMM</name>